<proteinExistence type="predicted"/>
<gene>
    <name evidence="3" type="ORF">ASPVEDRAFT_57796</name>
</gene>
<dbReference type="Pfam" id="PF13193">
    <property type="entry name" value="AMP-binding_C"/>
    <property type="match status" value="1"/>
</dbReference>
<dbReference type="OrthoDB" id="10253115at2759"/>
<dbReference type="RefSeq" id="XP_040674566.1">
    <property type="nucleotide sequence ID" value="XM_040815382.1"/>
</dbReference>
<dbReference type="GO" id="GO:0006631">
    <property type="term" value="P:fatty acid metabolic process"/>
    <property type="evidence" value="ECO:0007669"/>
    <property type="project" value="TreeGrafter"/>
</dbReference>
<feature type="domain" description="AMP-binding enzyme C-terminal" evidence="2">
    <location>
        <begin position="455"/>
        <end position="523"/>
    </location>
</feature>
<keyword evidence="4" id="KW-1185">Reference proteome</keyword>
<name>A0A1L9Q4V2_ASPVE</name>
<dbReference type="Gene3D" id="3.40.50.12780">
    <property type="entry name" value="N-terminal domain of ligase-like"/>
    <property type="match status" value="1"/>
</dbReference>
<dbReference type="InterPro" id="IPR042099">
    <property type="entry name" value="ANL_N_sf"/>
</dbReference>
<sequence length="554" mass="60273">MASEVTLTSLNIAQLLDKQQGHFPEKTAVISKWQGSSLTYETLNRSVREIATNLLRQGVRPQDRIVVLAGNTIEYVQLFLAVSAIGGIFTIINPTFTQDEILPAIEFVDPSAIFIADRIGYRKYGPLIAEIATKRRNVSIFVQLGSGPKLSEDVRTWEEFLQPEGGAVQQHDLVSSYWGQADPNDAMCIQFTSGTTGPRKAAMLSHSNLLNNALLVGHRLRFTSDDTVLCCSPVFHCFGLVCGVLATLVYGGTAVLPSDVFVAEASLRALSEDKCTVVHAVPTMFQAMLDHPDISKHAPRTCLRTGIVAGSSLSTALLSRLEEVLNFTGLAYGYGMTELSCIVFLTDPIEVRLVDQHTSVGKVMPLTTARVVDENMNTLPSGTPGELVVSGYLAFRGYYKNPEKTADTLVTDSEGRTWLRTGDLVNIDAAGRCTITGRVKDMIKRGGENIFPGDIEPVLDSHPDIIASAVVGVPDPYWGEIVVAFIQPAQEAKEGASLQKRAIKQWLRNKLAPHKTPEHFFLLGDGGGIPDELPVNATGKVLKRDLRDIATTLV</sequence>
<dbReference type="SUPFAM" id="SSF56801">
    <property type="entry name" value="Acetyl-CoA synthetase-like"/>
    <property type="match status" value="1"/>
</dbReference>
<protein>
    <recommendedName>
        <fullName evidence="5">AMP-dependent synthetase/ligase domain-containing protein</fullName>
    </recommendedName>
</protein>
<dbReference type="InterPro" id="IPR045851">
    <property type="entry name" value="AMP-bd_C_sf"/>
</dbReference>
<dbReference type="GO" id="GO:0031956">
    <property type="term" value="F:medium-chain fatty acid-CoA ligase activity"/>
    <property type="evidence" value="ECO:0007669"/>
    <property type="project" value="TreeGrafter"/>
</dbReference>
<organism evidence="3 4">
    <name type="scientific">Aspergillus versicolor CBS 583.65</name>
    <dbReference type="NCBI Taxonomy" id="1036611"/>
    <lineage>
        <taxon>Eukaryota</taxon>
        <taxon>Fungi</taxon>
        <taxon>Dikarya</taxon>
        <taxon>Ascomycota</taxon>
        <taxon>Pezizomycotina</taxon>
        <taxon>Eurotiomycetes</taxon>
        <taxon>Eurotiomycetidae</taxon>
        <taxon>Eurotiales</taxon>
        <taxon>Aspergillaceae</taxon>
        <taxon>Aspergillus</taxon>
        <taxon>Aspergillus subgen. Nidulantes</taxon>
    </lineage>
</organism>
<dbReference type="InterPro" id="IPR000873">
    <property type="entry name" value="AMP-dep_synth/lig_dom"/>
</dbReference>
<dbReference type="VEuPathDB" id="FungiDB:ASPVEDRAFT_57796"/>
<dbReference type="InterPro" id="IPR025110">
    <property type="entry name" value="AMP-bd_C"/>
</dbReference>
<dbReference type="PANTHER" id="PTHR43201:SF30">
    <property type="entry name" value="AMP-DEPENDENT SYNTHETASE_LIGASE DOMAIN-CONTAINING PROTEIN"/>
    <property type="match status" value="1"/>
</dbReference>
<dbReference type="GeneID" id="63730893"/>
<evidence type="ECO:0008006" key="5">
    <source>
        <dbReference type="Google" id="ProtNLM"/>
    </source>
</evidence>
<dbReference type="AlphaFoldDB" id="A0A1L9Q4V2"/>
<dbReference type="PANTHER" id="PTHR43201">
    <property type="entry name" value="ACYL-COA SYNTHETASE"/>
    <property type="match status" value="1"/>
</dbReference>
<evidence type="ECO:0000259" key="1">
    <source>
        <dbReference type="Pfam" id="PF00501"/>
    </source>
</evidence>
<evidence type="ECO:0000313" key="3">
    <source>
        <dbReference type="EMBL" id="OJJ08804.1"/>
    </source>
</evidence>
<dbReference type="Pfam" id="PF00501">
    <property type="entry name" value="AMP-binding"/>
    <property type="match status" value="1"/>
</dbReference>
<reference evidence="4" key="1">
    <citation type="journal article" date="2017" name="Genome Biol.">
        <title>Comparative genomics reveals high biological diversity and specific adaptations in the industrially and medically important fungal genus Aspergillus.</title>
        <authorList>
            <person name="de Vries R.P."/>
            <person name="Riley R."/>
            <person name="Wiebenga A."/>
            <person name="Aguilar-Osorio G."/>
            <person name="Amillis S."/>
            <person name="Uchima C.A."/>
            <person name="Anderluh G."/>
            <person name="Asadollahi M."/>
            <person name="Askin M."/>
            <person name="Barry K."/>
            <person name="Battaglia E."/>
            <person name="Bayram O."/>
            <person name="Benocci T."/>
            <person name="Braus-Stromeyer S.A."/>
            <person name="Caldana C."/>
            <person name="Canovas D."/>
            <person name="Cerqueira G.C."/>
            <person name="Chen F."/>
            <person name="Chen W."/>
            <person name="Choi C."/>
            <person name="Clum A."/>
            <person name="Dos Santos R.A."/>
            <person name="Damasio A.R."/>
            <person name="Diallinas G."/>
            <person name="Emri T."/>
            <person name="Fekete E."/>
            <person name="Flipphi M."/>
            <person name="Freyberg S."/>
            <person name="Gallo A."/>
            <person name="Gournas C."/>
            <person name="Habgood R."/>
            <person name="Hainaut M."/>
            <person name="Harispe M.L."/>
            <person name="Henrissat B."/>
            <person name="Hilden K.S."/>
            <person name="Hope R."/>
            <person name="Hossain A."/>
            <person name="Karabika E."/>
            <person name="Karaffa L."/>
            <person name="Karanyi Z."/>
            <person name="Krasevec N."/>
            <person name="Kuo A."/>
            <person name="Kusch H."/>
            <person name="LaButti K."/>
            <person name="Lagendijk E.L."/>
            <person name="Lapidus A."/>
            <person name="Levasseur A."/>
            <person name="Lindquist E."/>
            <person name="Lipzen A."/>
            <person name="Logrieco A.F."/>
            <person name="MacCabe A."/>
            <person name="Maekelae M.R."/>
            <person name="Malavazi I."/>
            <person name="Melin P."/>
            <person name="Meyer V."/>
            <person name="Mielnichuk N."/>
            <person name="Miskei M."/>
            <person name="Molnar A.P."/>
            <person name="Mule G."/>
            <person name="Ngan C.Y."/>
            <person name="Orejas M."/>
            <person name="Orosz E."/>
            <person name="Ouedraogo J.P."/>
            <person name="Overkamp K.M."/>
            <person name="Park H.-S."/>
            <person name="Perrone G."/>
            <person name="Piumi F."/>
            <person name="Punt P.J."/>
            <person name="Ram A.F."/>
            <person name="Ramon A."/>
            <person name="Rauscher S."/>
            <person name="Record E."/>
            <person name="Riano-Pachon D.M."/>
            <person name="Robert V."/>
            <person name="Roehrig J."/>
            <person name="Ruller R."/>
            <person name="Salamov A."/>
            <person name="Salih N.S."/>
            <person name="Samson R.A."/>
            <person name="Sandor E."/>
            <person name="Sanguinetti M."/>
            <person name="Schuetze T."/>
            <person name="Sepcic K."/>
            <person name="Shelest E."/>
            <person name="Sherlock G."/>
            <person name="Sophianopoulou V."/>
            <person name="Squina F.M."/>
            <person name="Sun H."/>
            <person name="Susca A."/>
            <person name="Todd R.B."/>
            <person name="Tsang A."/>
            <person name="Unkles S.E."/>
            <person name="van de Wiele N."/>
            <person name="van Rossen-Uffink D."/>
            <person name="Oliveira J.V."/>
            <person name="Vesth T.C."/>
            <person name="Visser J."/>
            <person name="Yu J.-H."/>
            <person name="Zhou M."/>
            <person name="Andersen M.R."/>
            <person name="Archer D.B."/>
            <person name="Baker S.E."/>
            <person name="Benoit I."/>
            <person name="Brakhage A.A."/>
            <person name="Braus G.H."/>
            <person name="Fischer R."/>
            <person name="Frisvad J.C."/>
            <person name="Goldman G.H."/>
            <person name="Houbraken J."/>
            <person name="Oakley B."/>
            <person name="Pocsi I."/>
            <person name="Scazzocchio C."/>
            <person name="Seiboth B."/>
            <person name="vanKuyk P.A."/>
            <person name="Wortman J."/>
            <person name="Dyer P.S."/>
            <person name="Grigoriev I.V."/>
        </authorList>
    </citation>
    <scope>NUCLEOTIDE SEQUENCE [LARGE SCALE GENOMIC DNA]</scope>
    <source>
        <strain evidence="4">CBS 583.65</strain>
    </source>
</reference>
<dbReference type="EMBL" id="KV878141">
    <property type="protein sequence ID" value="OJJ08804.1"/>
    <property type="molecule type" value="Genomic_DNA"/>
</dbReference>
<accession>A0A1L9Q4V2</accession>
<evidence type="ECO:0000313" key="4">
    <source>
        <dbReference type="Proteomes" id="UP000184073"/>
    </source>
</evidence>
<dbReference type="Gene3D" id="3.30.300.30">
    <property type="match status" value="1"/>
</dbReference>
<dbReference type="STRING" id="1036611.A0A1L9Q4V2"/>
<evidence type="ECO:0000259" key="2">
    <source>
        <dbReference type="Pfam" id="PF13193"/>
    </source>
</evidence>
<dbReference type="Proteomes" id="UP000184073">
    <property type="component" value="Unassembled WGS sequence"/>
</dbReference>
<feature type="domain" description="AMP-dependent synthetase/ligase" evidence="1">
    <location>
        <begin position="17"/>
        <end position="399"/>
    </location>
</feature>